<name>A0A8J7YC17_9EURY</name>
<organism evidence="2 3">
    <name type="scientific">Haloarcula limicola</name>
    <dbReference type="NCBI Taxonomy" id="1429915"/>
    <lineage>
        <taxon>Archaea</taxon>
        <taxon>Methanobacteriati</taxon>
        <taxon>Methanobacteriota</taxon>
        <taxon>Stenosarchaea group</taxon>
        <taxon>Halobacteria</taxon>
        <taxon>Halobacteriales</taxon>
        <taxon>Haloarculaceae</taxon>
        <taxon>Haloarcula</taxon>
    </lineage>
</organism>
<protein>
    <recommendedName>
        <fullName evidence="1">DUF7344 domain-containing protein</fullName>
    </recommendedName>
</protein>
<reference evidence="2 3" key="1">
    <citation type="submission" date="2021-06" db="EMBL/GenBank/DDBJ databases">
        <title>New haloarchaea isolates fom saline soil.</title>
        <authorList>
            <person name="Duran-Viseras A."/>
            <person name="Sanchez-Porro C.S."/>
            <person name="Ventosa A."/>
        </authorList>
    </citation>
    <scope>NUCLEOTIDE SEQUENCE [LARGE SCALE GENOMIC DNA]</scope>
    <source>
        <strain evidence="2 3">JCM 183640</strain>
    </source>
</reference>
<comment type="caution">
    <text evidence="2">The sequence shown here is derived from an EMBL/GenBank/DDBJ whole genome shotgun (WGS) entry which is preliminary data.</text>
</comment>
<gene>
    <name evidence="2" type="ORF">KTS45_16945</name>
</gene>
<dbReference type="Pfam" id="PF24035">
    <property type="entry name" value="DUF7344"/>
    <property type="match status" value="1"/>
</dbReference>
<accession>A0A8J7YC17</accession>
<evidence type="ECO:0000259" key="1">
    <source>
        <dbReference type="Pfam" id="PF24035"/>
    </source>
</evidence>
<keyword evidence="3" id="KW-1185">Reference proteome</keyword>
<sequence length="130" mass="14726">MTPDSSGSTDESCPLPIDERFDLLSSHYRRYTLYSLAHTTLPVSLPRVADVVTELLYDAPADELGERRLAVYTELYHNHVPRLADAAVVTYDQEDDMMGLGPNLSHMEPLLEYALDQEFPRGIETALHEY</sequence>
<feature type="domain" description="DUF7344" evidence="1">
    <location>
        <begin position="21"/>
        <end position="97"/>
    </location>
</feature>
<dbReference type="InterPro" id="IPR055768">
    <property type="entry name" value="DUF7344"/>
</dbReference>
<dbReference type="EMBL" id="JAHQXF010000003">
    <property type="protein sequence ID" value="MBV0925891.1"/>
    <property type="molecule type" value="Genomic_DNA"/>
</dbReference>
<evidence type="ECO:0000313" key="2">
    <source>
        <dbReference type="EMBL" id="MBV0925891.1"/>
    </source>
</evidence>
<dbReference type="Proteomes" id="UP000766550">
    <property type="component" value="Unassembled WGS sequence"/>
</dbReference>
<dbReference type="RefSeq" id="WP_162318892.1">
    <property type="nucleotide sequence ID" value="NZ_JAHQXF010000003.1"/>
</dbReference>
<proteinExistence type="predicted"/>
<dbReference type="AlphaFoldDB" id="A0A8J7YC17"/>
<evidence type="ECO:0000313" key="3">
    <source>
        <dbReference type="Proteomes" id="UP000766550"/>
    </source>
</evidence>
<dbReference type="OrthoDB" id="247722at2157"/>